<dbReference type="EC" id="2.4.-.-" evidence="2"/>
<organism evidence="2 3">
    <name type="scientific">Tessaracoccus palaemonis</name>
    <dbReference type="NCBI Taxonomy" id="2829499"/>
    <lineage>
        <taxon>Bacteria</taxon>
        <taxon>Bacillati</taxon>
        <taxon>Actinomycetota</taxon>
        <taxon>Actinomycetes</taxon>
        <taxon>Propionibacteriales</taxon>
        <taxon>Propionibacteriaceae</taxon>
        <taxon>Tessaracoccus</taxon>
    </lineage>
</organism>
<dbReference type="InterPro" id="IPR050834">
    <property type="entry name" value="Glycosyltransf_2"/>
</dbReference>
<evidence type="ECO:0000313" key="3">
    <source>
        <dbReference type="Proteomes" id="UP000824504"/>
    </source>
</evidence>
<sequence length="296" mass="32404">MKPPRRPRWSVVIPAHNCAHYLTWTLQSVMGQLGCRSDAEIIVVDDGSTDRPHEVVDRFGGGRVTIVRSDTPRGAVPNFNHSLAQASGELIHLLHGDDLVLPGFYDAMDRAFETPGLAAAFCRTQHVDSHSNPMAVTRRYVHGGGVWGGALMALAASNRISTPSMVVHADTYAAVGTFDETLPHAADWHMWARVAAHGPVYFVDQVLAQYRVHEASDSSSRIRTGANMAERYSALEHVLKLVPRNVRPRLRRSAAALGCYYALRMTRRQLRAGNLGTAAVQAGWAARSLRRAVLAA</sequence>
<dbReference type="PANTHER" id="PTHR43685:SF11">
    <property type="entry name" value="GLYCOSYLTRANSFERASE TAGX-RELATED"/>
    <property type="match status" value="1"/>
</dbReference>
<reference evidence="2 3" key="1">
    <citation type="submission" date="2021-07" db="EMBL/GenBank/DDBJ databases">
        <title>complete genome sequencing of Tessaracoccus sp.J1M15.</title>
        <authorList>
            <person name="Bae J.-W."/>
            <person name="Kim D.-y."/>
        </authorList>
    </citation>
    <scope>NUCLEOTIDE SEQUENCE [LARGE SCALE GENOMIC DNA]</scope>
    <source>
        <strain evidence="2 3">J1M15</strain>
    </source>
</reference>
<protein>
    <submittedName>
        <fullName evidence="2">Glycosyltransferase</fullName>
        <ecNumber evidence="2">2.4.-.-</ecNumber>
    </submittedName>
</protein>
<dbReference type="Pfam" id="PF00535">
    <property type="entry name" value="Glycos_transf_2"/>
    <property type="match status" value="1"/>
</dbReference>
<dbReference type="InterPro" id="IPR001173">
    <property type="entry name" value="Glyco_trans_2-like"/>
</dbReference>
<dbReference type="Proteomes" id="UP000824504">
    <property type="component" value="Chromosome"/>
</dbReference>
<evidence type="ECO:0000259" key="1">
    <source>
        <dbReference type="Pfam" id="PF00535"/>
    </source>
</evidence>
<gene>
    <name evidence="2" type="ORF">KDB89_01040</name>
</gene>
<keyword evidence="3" id="KW-1185">Reference proteome</keyword>
<name>A0ABX8SKZ5_9ACTN</name>
<evidence type="ECO:0000313" key="2">
    <source>
        <dbReference type="EMBL" id="QXT63107.1"/>
    </source>
</evidence>
<keyword evidence="2" id="KW-0808">Transferase</keyword>
<dbReference type="PANTHER" id="PTHR43685">
    <property type="entry name" value="GLYCOSYLTRANSFERASE"/>
    <property type="match status" value="1"/>
</dbReference>
<proteinExistence type="predicted"/>
<dbReference type="GO" id="GO:0016757">
    <property type="term" value="F:glycosyltransferase activity"/>
    <property type="evidence" value="ECO:0007669"/>
    <property type="project" value="UniProtKB-KW"/>
</dbReference>
<dbReference type="RefSeq" id="WP_219082689.1">
    <property type="nucleotide sequence ID" value="NZ_CP079216.1"/>
</dbReference>
<accession>A0ABX8SKZ5</accession>
<keyword evidence="2" id="KW-0328">Glycosyltransferase</keyword>
<feature type="domain" description="Glycosyltransferase 2-like" evidence="1">
    <location>
        <begin position="10"/>
        <end position="140"/>
    </location>
</feature>
<dbReference type="EMBL" id="CP079216">
    <property type="protein sequence ID" value="QXT63107.1"/>
    <property type="molecule type" value="Genomic_DNA"/>
</dbReference>